<dbReference type="RefSeq" id="WP_286651850.1">
    <property type="nucleotide sequence ID" value="NZ_JACAGK010000045.1"/>
</dbReference>
<organism evidence="2 3">
    <name type="scientific">Sphingobacterium hotanense</name>
    <dbReference type="NCBI Taxonomy" id="649196"/>
    <lineage>
        <taxon>Bacteria</taxon>
        <taxon>Pseudomonadati</taxon>
        <taxon>Bacteroidota</taxon>
        <taxon>Sphingobacteriia</taxon>
        <taxon>Sphingobacteriales</taxon>
        <taxon>Sphingobacteriaceae</taxon>
        <taxon>Sphingobacterium</taxon>
    </lineage>
</organism>
<keyword evidence="1" id="KW-0472">Membrane</keyword>
<protein>
    <recommendedName>
        <fullName evidence="4">Phage tail tape measure protein</fullName>
    </recommendedName>
</protein>
<feature type="transmembrane region" description="Helical" evidence="1">
    <location>
        <begin position="690"/>
        <end position="708"/>
    </location>
</feature>
<proteinExistence type="predicted"/>
<sequence>MSFIAEIQANIDNFNSNLDKAQARMDAFANGIGSQIAKIGQSFQMIGGALSIGVTAPLVAAGTAAFNMAADFEDALGATDQIFKEASAATQEWANSLPTYFGIAKKEALDYSNMMGSMLVNIGNLTEQEASKQSAKLIELAGDLTAMYGGTTQDAVRALTGALKGNTTMLDNYGMAANDALVKAKAYSMGLAEQGKELDLAAKQAATLALIYEQSSAAQGQAAREAEGASGSMRALKTEIANLTTELGANLLPIITPIVNQIKEVAAGFRSLTPEAQKTITVVAAIAAAIGPLLLALGSLMQLAPLVGTAFATMTGPIGIAVAAIGAAVVLIIKYWDEIKAYFSSGGGSKVWASISKGAQDLWAKLVNIFEKVRAFMLDVWNKIGSNVKSIVGNTFNTVLTIVEAVINHISGVIDVFSALLSGDFSGAIRAAGRLFENVFNTIKNIGLNVFANISQAIAGFLKLVGADQMGASLENWANGLRPVKQEVEQTAIKVEEATKKIWKKTAAVDNNTESLTKNTKANKDYRAELDNTLASWGIYDAQMKVITRSFNEIEKVAKNAGASFEQFQVIASREWAEKTLVNFKKLGEGIKGYKLTGLSNPEVTWPVSLNPKIEFKVDNAKLETFFNTGKTIAETINEGISNTLNAGGLNDIIGSVASSLGAALVDGGSFIEAAGSGLLGAMGGIMVQLGQMTLAAAAGIQGVQIALKSLNPYAALAAGAALIAIGSAFKAGASKLGKSMGSGSSNAYASGHSNSGPSDQNYIPRGAYYNNDKQKVEFTIKGNSLVGAMAVNQNRNNRLG</sequence>
<reference evidence="2" key="1">
    <citation type="submission" date="2020-06" db="EMBL/GenBank/DDBJ databases">
        <authorList>
            <person name="Dong N."/>
        </authorList>
    </citation>
    <scope>NUCLEOTIDE SEQUENCE</scope>
    <source>
        <strain evidence="2">R1692</strain>
    </source>
</reference>
<feature type="transmembrane region" description="Helical" evidence="1">
    <location>
        <begin position="310"/>
        <end position="333"/>
    </location>
</feature>
<evidence type="ECO:0000313" key="2">
    <source>
        <dbReference type="EMBL" id="MDM1049417.1"/>
    </source>
</evidence>
<feature type="transmembrane region" description="Helical" evidence="1">
    <location>
        <begin position="714"/>
        <end position="734"/>
    </location>
</feature>
<name>A0ABT7NQA8_9SPHI</name>
<comment type="caution">
    <text evidence="2">The sequence shown here is derived from an EMBL/GenBank/DDBJ whole genome shotgun (WGS) entry which is preliminary data.</text>
</comment>
<accession>A0ABT7NQA8</accession>
<gene>
    <name evidence="2" type="ORF">HX018_14330</name>
</gene>
<dbReference type="EMBL" id="JACAGK010000045">
    <property type="protein sequence ID" value="MDM1049417.1"/>
    <property type="molecule type" value="Genomic_DNA"/>
</dbReference>
<evidence type="ECO:0000313" key="3">
    <source>
        <dbReference type="Proteomes" id="UP001170954"/>
    </source>
</evidence>
<dbReference type="Proteomes" id="UP001170954">
    <property type="component" value="Unassembled WGS sequence"/>
</dbReference>
<keyword evidence="3" id="KW-1185">Reference proteome</keyword>
<feature type="transmembrane region" description="Helical" evidence="1">
    <location>
        <begin position="280"/>
        <end position="304"/>
    </location>
</feature>
<reference evidence="2" key="2">
    <citation type="journal article" date="2022" name="Sci. Total Environ.">
        <title>Prevalence, transmission, and molecular epidemiology of tet(X)-positive bacteria among humans, animals, and environmental niches in China: An epidemiological, and genomic-based study.</title>
        <authorList>
            <person name="Dong N."/>
            <person name="Zeng Y."/>
            <person name="Cai C."/>
            <person name="Sun C."/>
            <person name="Lu J."/>
            <person name="Liu C."/>
            <person name="Zhou H."/>
            <person name="Sun Q."/>
            <person name="Shu L."/>
            <person name="Wang H."/>
            <person name="Wang Y."/>
            <person name="Wang S."/>
            <person name="Wu C."/>
            <person name="Chan E.W."/>
            <person name="Chen G."/>
            <person name="Shen Z."/>
            <person name="Chen S."/>
            <person name="Zhang R."/>
        </authorList>
    </citation>
    <scope>NUCLEOTIDE SEQUENCE</scope>
    <source>
        <strain evidence="2">R1692</strain>
    </source>
</reference>
<keyword evidence="1" id="KW-1133">Transmembrane helix</keyword>
<evidence type="ECO:0008006" key="4">
    <source>
        <dbReference type="Google" id="ProtNLM"/>
    </source>
</evidence>
<keyword evidence="1" id="KW-0812">Transmembrane</keyword>
<evidence type="ECO:0000256" key="1">
    <source>
        <dbReference type="SAM" id="Phobius"/>
    </source>
</evidence>